<dbReference type="GeneID" id="71985220"/>
<dbReference type="RefSeq" id="XP_047761188.1">
    <property type="nucleotide sequence ID" value="XM_047904490.1"/>
</dbReference>
<accession>A0A9Q8LG41</accession>
<protein>
    <submittedName>
        <fullName evidence="3">Uncharacterized protein</fullName>
    </submittedName>
</protein>
<keyword evidence="2" id="KW-0812">Transmembrane</keyword>
<evidence type="ECO:0000256" key="2">
    <source>
        <dbReference type="SAM" id="Phobius"/>
    </source>
</evidence>
<dbReference type="EMBL" id="CP090166">
    <property type="protein sequence ID" value="UJO16822.1"/>
    <property type="molecule type" value="Genomic_DNA"/>
</dbReference>
<keyword evidence="2" id="KW-1133">Transmembrane helix</keyword>
<proteinExistence type="predicted"/>
<dbReference type="AlphaFoldDB" id="A0A9Q8LG41"/>
<feature type="compositionally biased region" description="Low complexity" evidence="1">
    <location>
        <begin position="11"/>
        <end position="29"/>
    </location>
</feature>
<sequence>MSASMDDASIPPAVSTSTTPASAVSSPVPKRLQESIRNFNGHLEQQAEGLQTIADDAVSPSSRDSEWNHGQQSSKQHRQGEEHEARQGSMEGQESEGLLWFDLSRLRPVIYDLLTGLAVIVALILLMSYLRPLWIWANGRIDLIQHTECPIHSQDGMSAGHVPSKIQDGFAKAAWMLPRHWEDWSSDPPFQPSRDIGLVYWPRATPADDHVHRIERRLRMSRSAVGRLQDLGQSSQPSKAVTVLSEIVGPLLPCLGGETAEQPLVHQIYNDTNMPTSCKVSIFTRWHNFRNLLKIMDNTGRLYDWSMDYMEAIETVRKSLHNVTQELQLARAALSGELERQIVTIAAEAVKTRPFWELPFGPSIQTRRSESSNGLPTQFARRFYHLDKIQSAYAFLLWSDYLVQVMDGVLVDRIKRLEHIRHSVDRLEEHGARSTVRHLFSHGAWHAARYGMIDILPITALGVFQHVETLTKSGEQHHFRAAACAWTQKHMPLHEHCTCNNTKRGKRWHVLRMTEDRLAEQAERQLRHYFWEELEYAKIHWDSSTEVEAREDEAEIKWRWLDIRTHQSCRPAGSDDRPYNP</sequence>
<name>A0A9Q8LG41_PASFU</name>
<evidence type="ECO:0000313" key="4">
    <source>
        <dbReference type="Proteomes" id="UP000756132"/>
    </source>
</evidence>
<feature type="region of interest" description="Disordered" evidence="1">
    <location>
        <begin position="1"/>
        <end position="91"/>
    </location>
</feature>
<evidence type="ECO:0000313" key="3">
    <source>
        <dbReference type="EMBL" id="UJO16822.1"/>
    </source>
</evidence>
<keyword evidence="2" id="KW-0472">Membrane</keyword>
<keyword evidence="4" id="KW-1185">Reference proteome</keyword>
<dbReference type="Proteomes" id="UP000756132">
    <property type="component" value="Chromosome 4"/>
</dbReference>
<dbReference type="KEGG" id="ffu:CLAFUR5_05342"/>
<reference evidence="3" key="1">
    <citation type="submission" date="2021-12" db="EMBL/GenBank/DDBJ databases">
        <authorList>
            <person name="Zaccaron A."/>
            <person name="Stergiopoulos I."/>
        </authorList>
    </citation>
    <scope>NUCLEOTIDE SEQUENCE</scope>
    <source>
        <strain evidence="3">Race5_Kim</strain>
    </source>
</reference>
<reference evidence="3" key="2">
    <citation type="journal article" date="2022" name="Microb. Genom.">
        <title>A chromosome-scale genome assembly of the tomato pathogen Cladosporium fulvum reveals a compartmentalized genome architecture and the presence of a dispensable chromosome.</title>
        <authorList>
            <person name="Zaccaron A.Z."/>
            <person name="Chen L.H."/>
            <person name="Samaras A."/>
            <person name="Stergiopoulos I."/>
        </authorList>
    </citation>
    <scope>NUCLEOTIDE SEQUENCE</scope>
    <source>
        <strain evidence="3">Race5_Kim</strain>
    </source>
</reference>
<feature type="transmembrane region" description="Helical" evidence="2">
    <location>
        <begin position="109"/>
        <end position="130"/>
    </location>
</feature>
<evidence type="ECO:0000256" key="1">
    <source>
        <dbReference type="SAM" id="MobiDB-lite"/>
    </source>
</evidence>
<organism evidence="3 4">
    <name type="scientific">Passalora fulva</name>
    <name type="common">Tomato leaf mold</name>
    <name type="synonym">Cladosporium fulvum</name>
    <dbReference type="NCBI Taxonomy" id="5499"/>
    <lineage>
        <taxon>Eukaryota</taxon>
        <taxon>Fungi</taxon>
        <taxon>Dikarya</taxon>
        <taxon>Ascomycota</taxon>
        <taxon>Pezizomycotina</taxon>
        <taxon>Dothideomycetes</taxon>
        <taxon>Dothideomycetidae</taxon>
        <taxon>Mycosphaerellales</taxon>
        <taxon>Mycosphaerellaceae</taxon>
        <taxon>Fulvia</taxon>
    </lineage>
</organism>
<gene>
    <name evidence="3" type="ORF">CLAFUR5_05342</name>
</gene>